<gene>
    <name evidence="2" type="ORF">SAMN02982985_04780</name>
</gene>
<organism evidence="2 3">
    <name type="scientific">Rugamonas rubra</name>
    <dbReference type="NCBI Taxonomy" id="758825"/>
    <lineage>
        <taxon>Bacteria</taxon>
        <taxon>Pseudomonadati</taxon>
        <taxon>Pseudomonadota</taxon>
        <taxon>Betaproteobacteria</taxon>
        <taxon>Burkholderiales</taxon>
        <taxon>Oxalobacteraceae</taxon>
        <taxon>Telluria group</taxon>
        <taxon>Rugamonas</taxon>
    </lineage>
</organism>
<dbReference type="RefSeq" id="WP_093390214.1">
    <property type="nucleotide sequence ID" value="NZ_FOTW01000026.1"/>
</dbReference>
<dbReference type="Proteomes" id="UP000199470">
    <property type="component" value="Unassembled WGS sequence"/>
</dbReference>
<accession>A0A1I4SHI3</accession>
<name>A0A1I4SHI3_9BURK</name>
<feature type="coiled-coil region" evidence="1">
    <location>
        <begin position="15"/>
        <end position="42"/>
    </location>
</feature>
<dbReference type="AlphaFoldDB" id="A0A1I4SHI3"/>
<sequence>MKPRHYRELILRAVRERDGKQLDQLAAQLQDAERAREILRAKGYGATGTSASATAAMVPPAKPY</sequence>
<keyword evidence="1" id="KW-0175">Coiled coil</keyword>
<evidence type="ECO:0000313" key="3">
    <source>
        <dbReference type="Proteomes" id="UP000199470"/>
    </source>
</evidence>
<reference evidence="2 3" key="1">
    <citation type="submission" date="2016-10" db="EMBL/GenBank/DDBJ databases">
        <authorList>
            <person name="de Groot N.N."/>
        </authorList>
    </citation>
    <scope>NUCLEOTIDE SEQUENCE [LARGE SCALE GENOMIC DNA]</scope>
    <source>
        <strain evidence="2 3">ATCC 43154</strain>
    </source>
</reference>
<evidence type="ECO:0000313" key="2">
    <source>
        <dbReference type="EMBL" id="SFM63917.1"/>
    </source>
</evidence>
<keyword evidence="3" id="KW-1185">Reference proteome</keyword>
<dbReference type="EMBL" id="FOTW01000026">
    <property type="protein sequence ID" value="SFM63917.1"/>
    <property type="molecule type" value="Genomic_DNA"/>
</dbReference>
<dbReference type="STRING" id="758825.SAMN02982985_04780"/>
<proteinExistence type="predicted"/>
<evidence type="ECO:0000256" key="1">
    <source>
        <dbReference type="SAM" id="Coils"/>
    </source>
</evidence>
<protein>
    <submittedName>
        <fullName evidence="2">Uncharacterized protein</fullName>
    </submittedName>
</protein>